<keyword evidence="4" id="KW-1185">Reference proteome</keyword>
<dbReference type="SMART" id="SM00306">
    <property type="entry name" value="HintN"/>
    <property type="match status" value="1"/>
</dbReference>
<keyword evidence="3" id="KW-0255">Endonuclease</keyword>
<dbReference type="InterPro" id="IPR003587">
    <property type="entry name" value="Hint_dom_N"/>
</dbReference>
<dbReference type="Pfam" id="PF14107">
    <property type="entry name" value="DUF4280"/>
    <property type="match status" value="1"/>
</dbReference>
<keyword evidence="3" id="KW-0540">Nuclease</keyword>
<proteinExistence type="predicted"/>
<feature type="domain" description="Hint" evidence="2">
    <location>
        <begin position="263"/>
        <end position="359"/>
    </location>
</feature>
<evidence type="ECO:0000313" key="3">
    <source>
        <dbReference type="EMBL" id="MCB2409399.1"/>
    </source>
</evidence>
<dbReference type="EMBL" id="JAJADR010000004">
    <property type="protein sequence ID" value="MCB2409399.1"/>
    <property type="molecule type" value="Genomic_DNA"/>
</dbReference>
<evidence type="ECO:0000256" key="1">
    <source>
        <dbReference type="SAM" id="Coils"/>
    </source>
</evidence>
<evidence type="ECO:0000313" key="4">
    <source>
        <dbReference type="Proteomes" id="UP001165296"/>
    </source>
</evidence>
<dbReference type="Proteomes" id="UP001165296">
    <property type="component" value="Unassembled WGS sequence"/>
</dbReference>
<evidence type="ECO:0000259" key="2">
    <source>
        <dbReference type="SMART" id="SM00306"/>
    </source>
</evidence>
<feature type="coiled-coil region" evidence="1">
    <location>
        <begin position="123"/>
        <end position="150"/>
    </location>
</feature>
<dbReference type="Pfam" id="PF13930">
    <property type="entry name" value="Endonuclea_NS_2"/>
    <property type="match status" value="1"/>
</dbReference>
<dbReference type="InterPro" id="IPR044929">
    <property type="entry name" value="DNA/RNA_non-sp_Endonuclease_sf"/>
</dbReference>
<dbReference type="GO" id="GO:0004519">
    <property type="term" value="F:endonuclease activity"/>
    <property type="evidence" value="ECO:0007669"/>
    <property type="project" value="UniProtKB-KW"/>
</dbReference>
<dbReference type="Gene3D" id="3.40.570.10">
    <property type="entry name" value="Extracellular Endonuclease, subunit A"/>
    <property type="match status" value="1"/>
</dbReference>
<keyword evidence="3" id="KW-0378">Hydrolase</keyword>
<reference evidence="3" key="1">
    <citation type="submission" date="2021-10" db="EMBL/GenBank/DDBJ databases">
        <authorList>
            <person name="Dean J.D."/>
            <person name="Kim M.K."/>
            <person name="Newey C.N."/>
            <person name="Stoker T.S."/>
            <person name="Thompson D.W."/>
            <person name="Grose J.H."/>
        </authorList>
    </citation>
    <scope>NUCLEOTIDE SEQUENCE</scope>
    <source>
        <strain evidence="3">BT178</strain>
    </source>
</reference>
<dbReference type="RefSeq" id="WP_226177035.1">
    <property type="nucleotide sequence ID" value="NZ_JAJADR010000004.1"/>
</dbReference>
<dbReference type="InterPro" id="IPR006141">
    <property type="entry name" value="Intein_N"/>
</dbReference>
<dbReference type="InterPro" id="IPR025460">
    <property type="entry name" value="DUF4280"/>
</dbReference>
<accession>A0ABS8AUH4</accession>
<protein>
    <submittedName>
        <fullName evidence="3">DNA/RNA non-specific endonuclease</fullName>
    </submittedName>
</protein>
<dbReference type="Pfam" id="PF07591">
    <property type="entry name" value="PT-HINT"/>
    <property type="match status" value="1"/>
</dbReference>
<organism evidence="3 4">
    <name type="scientific">Hymenobacter lucidus</name>
    <dbReference type="NCBI Taxonomy" id="2880930"/>
    <lineage>
        <taxon>Bacteria</taxon>
        <taxon>Pseudomonadati</taxon>
        <taxon>Bacteroidota</taxon>
        <taxon>Cytophagia</taxon>
        <taxon>Cytophagales</taxon>
        <taxon>Hymenobacteraceae</taxon>
        <taxon>Hymenobacter</taxon>
    </lineage>
</organism>
<sequence>MADDADEYVITGALMHCSQGTVPGLFTATPRTTKIMGLVAGNELDKAPLLNIPTFGICQKLTQMAGGTPVPCVPACAAWQKTYPAKVGGAKPLLKMSCAQCSAGQGKVEFMMSGQIPLSLGELQDLNEARQEQDETLEQAEKEKNSVGEASFAEGLIPIWGSGRDLIHAAQTGDKLGVALNAAFLVWDVASVAAGVLSFGTATAGMMAGKAGVRAALKAGTKVAGGLAKKKAAQLMAKAAATKAAFKAGVLATRKKAAKLCARACFAADTPVLTRAGLRPIVNIGIGDEVWAWDEATQAMDWKPVTEVFRTEAEEITELHLADEPAPLRVTPAHWLYAEARGWTAAGDLQSGDQIRRRQGEAVAVVSKRILVQAEPVFNLEVADWHTYFAGPWQVLAHNKCDALTELVDIGAGVLKKRLKPNTTYVRNGYEYATDAYGRIKRAAGELRQSPAARDNYMQRTVGKKDGRQAGDAGGHLIGSQFGGHGNNSNMVAMMHDGVNAYPNGTWGSMEKSWADALADGKKVHVDINPIYKDATARPHSFEIFETIDGVKKQRIINNF</sequence>
<dbReference type="SUPFAM" id="SSF51294">
    <property type="entry name" value="Hedgehog/intein (Hint) domain"/>
    <property type="match status" value="1"/>
</dbReference>
<name>A0ABS8AUH4_9BACT</name>
<keyword evidence="1" id="KW-0175">Coiled coil</keyword>
<dbReference type="CDD" id="cd00081">
    <property type="entry name" value="Hint"/>
    <property type="match status" value="1"/>
</dbReference>
<gene>
    <name evidence="3" type="ORF">LGH74_15505</name>
</gene>
<comment type="caution">
    <text evidence="3">The sequence shown here is derived from an EMBL/GenBank/DDBJ whole genome shotgun (WGS) entry which is preliminary data.</text>
</comment>
<dbReference type="PROSITE" id="PS50817">
    <property type="entry name" value="INTEIN_N_TER"/>
    <property type="match status" value="1"/>
</dbReference>
<dbReference type="InterPro" id="IPR036844">
    <property type="entry name" value="Hint_dom_sf"/>
</dbReference>
<dbReference type="Gene3D" id="2.170.16.10">
    <property type="entry name" value="Hedgehog/Intein (Hint) domain"/>
    <property type="match status" value="1"/>
</dbReference>
<dbReference type="InterPro" id="IPR044927">
    <property type="entry name" value="Endonuclea_NS_2"/>
</dbReference>